<gene>
    <name evidence="5" type="ORF">GCM10011503_29130</name>
</gene>
<evidence type="ECO:0000313" key="5">
    <source>
        <dbReference type="EMBL" id="GGB78477.1"/>
    </source>
</evidence>
<dbReference type="InterPro" id="IPR002577">
    <property type="entry name" value="HTH_HxlR"/>
</dbReference>
<keyword evidence="6" id="KW-1185">Reference proteome</keyword>
<keyword evidence="3" id="KW-0804">Transcription</keyword>
<evidence type="ECO:0000259" key="4">
    <source>
        <dbReference type="PROSITE" id="PS51118"/>
    </source>
</evidence>
<dbReference type="Proteomes" id="UP000628854">
    <property type="component" value="Unassembled WGS sequence"/>
</dbReference>
<dbReference type="SUPFAM" id="SSF46785">
    <property type="entry name" value="Winged helix' DNA-binding domain"/>
    <property type="match status" value="1"/>
</dbReference>
<organism evidence="5 6">
    <name type="scientific">Henriciella pelagia</name>
    <dbReference type="NCBI Taxonomy" id="1977912"/>
    <lineage>
        <taxon>Bacteria</taxon>
        <taxon>Pseudomonadati</taxon>
        <taxon>Pseudomonadota</taxon>
        <taxon>Alphaproteobacteria</taxon>
        <taxon>Hyphomonadales</taxon>
        <taxon>Hyphomonadaceae</taxon>
        <taxon>Henriciella</taxon>
    </lineage>
</organism>
<keyword evidence="1" id="KW-0805">Transcription regulation</keyword>
<evidence type="ECO:0000256" key="1">
    <source>
        <dbReference type="ARBA" id="ARBA00023015"/>
    </source>
</evidence>
<dbReference type="EMBL" id="BMKF01000002">
    <property type="protein sequence ID" value="GGB78477.1"/>
    <property type="molecule type" value="Genomic_DNA"/>
</dbReference>
<evidence type="ECO:0000256" key="3">
    <source>
        <dbReference type="ARBA" id="ARBA00023163"/>
    </source>
</evidence>
<reference evidence="6" key="1">
    <citation type="journal article" date="2019" name="Int. J. Syst. Evol. Microbiol.">
        <title>The Global Catalogue of Microorganisms (GCM) 10K type strain sequencing project: providing services to taxonomists for standard genome sequencing and annotation.</title>
        <authorList>
            <consortium name="The Broad Institute Genomics Platform"/>
            <consortium name="The Broad Institute Genome Sequencing Center for Infectious Disease"/>
            <person name="Wu L."/>
            <person name="Ma J."/>
        </authorList>
    </citation>
    <scope>NUCLEOTIDE SEQUENCE [LARGE SCALE GENOMIC DNA]</scope>
    <source>
        <strain evidence="6">CGMCC 1.15928</strain>
    </source>
</reference>
<accession>A0ABQ1JW44</accession>
<dbReference type="PROSITE" id="PS51118">
    <property type="entry name" value="HTH_HXLR"/>
    <property type="match status" value="1"/>
</dbReference>
<sequence>MSEKTCFSSSWLARFESWKKAAIGFDKVIALLLLAPQGILSCDFRSNGTKSMTRTDQKVGNAPPGEKREYTAESAAAGVEEIIRMLEGKWKLTILFNLFGGQTLRFSELERAIPDISQKMLTQQLRQMEKDGIVQRTVFPEVPPRVEYHLTDWGQSLCPSLDALLQWSEKKPHT</sequence>
<protein>
    <recommendedName>
        <fullName evidence="4">HTH hxlR-type domain-containing protein</fullName>
    </recommendedName>
</protein>
<evidence type="ECO:0000313" key="6">
    <source>
        <dbReference type="Proteomes" id="UP000628854"/>
    </source>
</evidence>
<dbReference type="Pfam" id="PF01638">
    <property type="entry name" value="HxlR"/>
    <property type="match status" value="1"/>
</dbReference>
<dbReference type="Gene3D" id="1.10.10.10">
    <property type="entry name" value="Winged helix-like DNA-binding domain superfamily/Winged helix DNA-binding domain"/>
    <property type="match status" value="1"/>
</dbReference>
<proteinExistence type="predicted"/>
<evidence type="ECO:0000256" key="2">
    <source>
        <dbReference type="ARBA" id="ARBA00023125"/>
    </source>
</evidence>
<feature type="domain" description="HTH hxlR-type" evidence="4">
    <location>
        <begin position="77"/>
        <end position="174"/>
    </location>
</feature>
<dbReference type="PANTHER" id="PTHR33204">
    <property type="entry name" value="TRANSCRIPTIONAL REGULATOR, MARR FAMILY"/>
    <property type="match status" value="1"/>
</dbReference>
<dbReference type="InterPro" id="IPR036390">
    <property type="entry name" value="WH_DNA-bd_sf"/>
</dbReference>
<comment type="caution">
    <text evidence="5">The sequence shown here is derived from an EMBL/GenBank/DDBJ whole genome shotgun (WGS) entry which is preliminary data.</text>
</comment>
<keyword evidence="2" id="KW-0238">DNA-binding</keyword>
<dbReference type="PANTHER" id="PTHR33204:SF29">
    <property type="entry name" value="TRANSCRIPTIONAL REGULATOR"/>
    <property type="match status" value="1"/>
</dbReference>
<name>A0ABQ1JW44_9PROT</name>
<dbReference type="InterPro" id="IPR036388">
    <property type="entry name" value="WH-like_DNA-bd_sf"/>
</dbReference>